<keyword evidence="3" id="KW-1185">Reference proteome</keyword>
<gene>
    <name evidence="2" type="ORF">QQF64_035073</name>
</gene>
<evidence type="ECO:0000256" key="1">
    <source>
        <dbReference type="SAM" id="MobiDB-lite"/>
    </source>
</evidence>
<accession>A0ABR3NER1</accession>
<dbReference type="Proteomes" id="UP001558613">
    <property type="component" value="Unassembled WGS sequence"/>
</dbReference>
<protein>
    <submittedName>
        <fullName evidence="2">Uncharacterized protein</fullName>
    </submittedName>
</protein>
<comment type="caution">
    <text evidence="2">The sequence shown here is derived from an EMBL/GenBank/DDBJ whole genome shotgun (WGS) entry which is preliminary data.</text>
</comment>
<name>A0ABR3NER1_9TELE</name>
<feature type="region of interest" description="Disordered" evidence="1">
    <location>
        <begin position="49"/>
        <end position="74"/>
    </location>
</feature>
<evidence type="ECO:0000313" key="2">
    <source>
        <dbReference type="EMBL" id="KAL1275450.1"/>
    </source>
</evidence>
<feature type="compositionally biased region" description="Polar residues" evidence="1">
    <location>
        <begin position="49"/>
        <end position="66"/>
    </location>
</feature>
<evidence type="ECO:0000313" key="3">
    <source>
        <dbReference type="Proteomes" id="UP001558613"/>
    </source>
</evidence>
<organism evidence="2 3">
    <name type="scientific">Cirrhinus molitorella</name>
    <name type="common">mud carp</name>
    <dbReference type="NCBI Taxonomy" id="172907"/>
    <lineage>
        <taxon>Eukaryota</taxon>
        <taxon>Metazoa</taxon>
        <taxon>Chordata</taxon>
        <taxon>Craniata</taxon>
        <taxon>Vertebrata</taxon>
        <taxon>Euteleostomi</taxon>
        <taxon>Actinopterygii</taxon>
        <taxon>Neopterygii</taxon>
        <taxon>Teleostei</taxon>
        <taxon>Ostariophysi</taxon>
        <taxon>Cypriniformes</taxon>
        <taxon>Cyprinidae</taxon>
        <taxon>Labeoninae</taxon>
        <taxon>Labeonini</taxon>
        <taxon>Cirrhinus</taxon>
    </lineage>
</organism>
<dbReference type="EMBL" id="JAYMGO010000004">
    <property type="protein sequence ID" value="KAL1275450.1"/>
    <property type="molecule type" value="Genomic_DNA"/>
</dbReference>
<reference evidence="2 3" key="1">
    <citation type="submission" date="2023-09" db="EMBL/GenBank/DDBJ databases">
        <authorList>
            <person name="Wang M."/>
        </authorList>
    </citation>
    <scope>NUCLEOTIDE SEQUENCE [LARGE SCALE GENOMIC DNA]</scope>
    <source>
        <strain evidence="2">GT-2023</strain>
        <tissue evidence="2">Liver</tissue>
    </source>
</reference>
<proteinExistence type="predicted"/>
<sequence>MRRNPPGESRLEAFLESLALTTSSFLRVQRRICSRSFACHIDMPLSAQRSLISEQPPSLQRSTNSGGEERNSCS</sequence>